<dbReference type="GO" id="GO:0006352">
    <property type="term" value="P:DNA-templated transcription initiation"/>
    <property type="evidence" value="ECO:0007669"/>
    <property type="project" value="InterPro"/>
</dbReference>
<dbReference type="InterPro" id="IPR007627">
    <property type="entry name" value="RNA_pol_sigma70_r2"/>
</dbReference>
<dbReference type="SUPFAM" id="SSF88659">
    <property type="entry name" value="Sigma3 and sigma4 domains of RNA polymerase sigma factors"/>
    <property type="match status" value="1"/>
</dbReference>
<dbReference type="EMBL" id="CP063356">
    <property type="protein sequence ID" value="QOY37867.1"/>
    <property type="molecule type" value="Genomic_DNA"/>
</dbReference>
<reference evidence="8 9" key="2">
    <citation type="journal article" date="2017" name="Genome Announc.">
        <title>Draft Genome Sequences of Four Alkaliphilic Bacteria Belonging to the Anaerobacillus Genus.</title>
        <authorList>
            <person name="Bassil N.M."/>
            <person name="Lloyd J.R."/>
        </authorList>
    </citation>
    <scope>NUCLEOTIDE SEQUENCE [LARGE SCALE GENOMIC DNA]</scope>
    <source>
        <strain evidence="8 9">NB2006</strain>
    </source>
</reference>
<evidence type="ECO:0000259" key="6">
    <source>
        <dbReference type="Pfam" id="PF08281"/>
    </source>
</evidence>
<keyword evidence="4" id="KW-0804">Transcription</keyword>
<dbReference type="InterPro" id="IPR013249">
    <property type="entry name" value="RNA_pol_sigma70_r4_t2"/>
</dbReference>
<evidence type="ECO:0000256" key="1">
    <source>
        <dbReference type="ARBA" id="ARBA00010641"/>
    </source>
</evidence>
<dbReference type="InterPro" id="IPR013325">
    <property type="entry name" value="RNA_pol_sigma_r2"/>
</dbReference>
<organism evidence="7 9">
    <name type="scientific">Anaerobacillus isosaccharinicus</name>
    <dbReference type="NCBI Taxonomy" id="1532552"/>
    <lineage>
        <taxon>Bacteria</taxon>
        <taxon>Bacillati</taxon>
        <taxon>Bacillota</taxon>
        <taxon>Bacilli</taxon>
        <taxon>Bacillales</taxon>
        <taxon>Bacillaceae</taxon>
        <taxon>Anaerobacillus</taxon>
    </lineage>
</organism>
<evidence type="ECO:0000256" key="3">
    <source>
        <dbReference type="ARBA" id="ARBA00023082"/>
    </source>
</evidence>
<dbReference type="NCBIfam" id="TIGR02937">
    <property type="entry name" value="sigma70-ECF"/>
    <property type="match status" value="1"/>
</dbReference>
<keyword evidence="3" id="KW-0731">Sigma factor</keyword>
<gene>
    <name evidence="8" type="ORF">AWH56_010030</name>
    <name evidence="7" type="ORF">AWH56_20210</name>
</gene>
<evidence type="ECO:0000313" key="9">
    <source>
        <dbReference type="Proteomes" id="UP000180175"/>
    </source>
</evidence>
<evidence type="ECO:0000259" key="5">
    <source>
        <dbReference type="Pfam" id="PF04542"/>
    </source>
</evidence>
<dbReference type="InterPro" id="IPR036388">
    <property type="entry name" value="WH-like_DNA-bd_sf"/>
</dbReference>
<reference evidence="8" key="4">
    <citation type="submission" date="2020-10" db="EMBL/GenBank/DDBJ databases">
        <authorList>
            <person name="Bassil N.M."/>
            <person name="Lloyd J.R."/>
        </authorList>
    </citation>
    <scope>NUCLEOTIDE SEQUENCE</scope>
    <source>
        <strain evidence="8">NB2006</strain>
    </source>
</reference>
<dbReference type="Gene3D" id="1.10.1740.10">
    <property type="match status" value="1"/>
</dbReference>
<keyword evidence="9" id="KW-1185">Reference proteome</keyword>
<evidence type="ECO:0000256" key="4">
    <source>
        <dbReference type="ARBA" id="ARBA00023163"/>
    </source>
</evidence>
<dbReference type="EMBL" id="LQXD01000168">
    <property type="protein sequence ID" value="OIJ07561.1"/>
    <property type="molecule type" value="Genomic_DNA"/>
</dbReference>
<dbReference type="KEGG" id="aia:AWH56_010030"/>
<name>A0A1S2L5B1_9BACI</name>
<feature type="domain" description="RNA polymerase sigma factor 70 region 4 type 2" evidence="6">
    <location>
        <begin position="110"/>
        <end position="162"/>
    </location>
</feature>
<dbReference type="SUPFAM" id="SSF88946">
    <property type="entry name" value="Sigma2 domain of RNA polymerase sigma factors"/>
    <property type="match status" value="1"/>
</dbReference>
<dbReference type="PANTHER" id="PTHR43133">
    <property type="entry name" value="RNA POLYMERASE ECF-TYPE SIGMA FACTO"/>
    <property type="match status" value="1"/>
</dbReference>
<dbReference type="CDD" id="cd06171">
    <property type="entry name" value="Sigma70_r4"/>
    <property type="match status" value="1"/>
</dbReference>
<evidence type="ECO:0000256" key="2">
    <source>
        <dbReference type="ARBA" id="ARBA00023015"/>
    </source>
</evidence>
<dbReference type="OrthoDB" id="9782703at2"/>
<accession>A0A1S2L5B1</accession>
<dbReference type="InterPro" id="IPR013324">
    <property type="entry name" value="RNA_pol_sigma_r3/r4-like"/>
</dbReference>
<evidence type="ECO:0000313" key="8">
    <source>
        <dbReference type="EMBL" id="QOY37867.1"/>
    </source>
</evidence>
<dbReference type="Pfam" id="PF08281">
    <property type="entry name" value="Sigma70_r4_2"/>
    <property type="match status" value="1"/>
</dbReference>
<evidence type="ECO:0000313" key="7">
    <source>
        <dbReference type="EMBL" id="OIJ07561.1"/>
    </source>
</evidence>
<dbReference type="Proteomes" id="UP000180175">
    <property type="component" value="Chromosome"/>
</dbReference>
<comment type="similarity">
    <text evidence="1">Belongs to the sigma-70 factor family. ECF subfamily.</text>
</comment>
<proteinExistence type="inferred from homology"/>
<dbReference type="GO" id="GO:0016987">
    <property type="term" value="F:sigma factor activity"/>
    <property type="evidence" value="ECO:0007669"/>
    <property type="project" value="UniProtKB-KW"/>
</dbReference>
<dbReference type="Pfam" id="PF04542">
    <property type="entry name" value="Sigma70_r2"/>
    <property type="match status" value="1"/>
</dbReference>
<dbReference type="GO" id="GO:0003677">
    <property type="term" value="F:DNA binding"/>
    <property type="evidence" value="ECO:0007669"/>
    <property type="project" value="InterPro"/>
</dbReference>
<keyword evidence="2" id="KW-0805">Transcription regulation</keyword>
<reference evidence="7 9" key="1">
    <citation type="submission" date="2016-10" db="EMBL/GenBank/DDBJ databases">
        <title>Draft genome sequences of four alkaliphilic bacteria belonging to the Anaerobacillus genus.</title>
        <authorList>
            <person name="Bassil N.M."/>
            <person name="Lloyd J.R."/>
        </authorList>
    </citation>
    <scope>NUCLEOTIDE SEQUENCE [LARGE SCALE GENOMIC DNA]</scope>
    <source>
        <strain evidence="7 9">NB2006</strain>
    </source>
</reference>
<sequence>MSDQEIIKQIQSGNDSAFRGLYDLYYDYAIRTATIVMNHNASYAADAVQETFIRVYQNIHLYQSDRPFKPWFYKILLNECNRILKQNSKVVSVGEIIERSQIDPKLEDYEDLYEAIQGLESHNRTPIVLKYLNGFKEQEIADILEENVNTIKSRLFKGRQKLKTFLEAKEEAN</sequence>
<dbReference type="InterPro" id="IPR039425">
    <property type="entry name" value="RNA_pol_sigma-70-like"/>
</dbReference>
<feature type="domain" description="RNA polymerase sigma-70 region 2" evidence="5">
    <location>
        <begin position="22"/>
        <end position="88"/>
    </location>
</feature>
<dbReference type="Gene3D" id="1.10.10.10">
    <property type="entry name" value="Winged helix-like DNA-binding domain superfamily/Winged helix DNA-binding domain"/>
    <property type="match status" value="1"/>
</dbReference>
<reference evidence="8 9" key="3">
    <citation type="journal article" date="2019" name="Int. J. Syst. Evol. Microbiol.">
        <title>Anaerobacillus isosaccharinicus sp. nov., an alkaliphilic bacterium which degrades isosaccharinic acid.</title>
        <authorList>
            <person name="Bassil N.M."/>
            <person name="Lloyd J.R."/>
        </authorList>
    </citation>
    <scope>NUCLEOTIDE SEQUENCE [LARGE SCALE GENOMIC DNA]</scope>
    <source>
        <strain evidence="8 9">NB2006</strain>
    </source>
</reference>
<dbReference type="PANTHER" id="PTHR43133:SF60">
    <property type="entry name" value="RNA POLYMERASE SIGMA FACTOR SIGV"/>
    <property type="match status" value="1"/>
</dbReference>
<protein>
    <submittedName>
        <fullName evidence="8">RNA polymerase sigma factor</fullName>
    </submittedName>
</protein>
<dbReference type="AlphaFoldDB" id="A0A1S2L5B1"/>
<dbReference type="InterPro" id="IPR014284">
    <property type="entry name" value="RNA_pol_sigma-70_dom"/>
</dbReference>
<dbReference type="RefSeq" id="WP_071318768.1">
    <property type="nucleotide sequence ID" value="NZ_CP063356.2"/>
</dbReference>